<comment type="caution">
    <text evidence="1">The sequence shown here is derived from an EMBL/GenBank/DDBJ whole genome shotgun (WGS) entry which is preliminary data.</text>
</comment>
<reference evidence="1 2" key="1">
    <citation type="journal article" date="2022" name="Allergy">
        <title>Genome assembly and annotation of Periplaneta americana reveal a comprehensive cockroach allergen profile.</title>
        <authorList>
            <person name="Wang L."/>
            <person name="Xiong Q."/>
            <person name="Saelim N."/>
            <person name="Wang L."/>
            <person name="Nong W."/>
            <person name="Wan A.T."/>
            <person name="Shi M."/>
            <person name="Liu X."/>
            <person name="Cao Q."/>
            <person name="Hui J.H.L."/>
            <person name="Sookrung N."/>
            <person name="Leung T.F."/>
            <person name="Tungtrongchitr A."/>
            <person name="Tsui S.K.W."/>
        </authorList>
    </citation>
    <scope>NUCLEOTIDE SEQUENCE [LARGE SCALE GENOMIC DNA]</scope>
    <source>
        <strain evidence="1">PWHHKU_190912</strain>
    </source>
</reference>
<evidence type="ECO:0000313" key="2">
    <source>
        <dbReference type="Proteomes" id="UP001148838"/>
    </source>
</evidence>
<proteinExistence type="predicted"/>
<dbReference type="EMBL" id="JAJSOF020000038">
    <property type="protein sequence ID" value="KAJ4427146.1"/>
    <property type="molecule type" value="Genomic_DNA"/>
</dbReference>
<name>A0ABQ8S059_PERAM</name>
<keyword evidence="2" id="KW-1185">Reference proteome</keyword>
<dbReference type="Proteomes" id="UP001148838">
    <property type="component" value="Unassembled WGS sequence"/>
</dbReference>
<gene>
    <name evidence="1" type="ORF">ANN_24762</name>
</gene>
<organism evidence="1 2">
    <name type="scientific">Periplaneta americana</name>
    <name type="common">American cockroach</name>
    <name type="synonym">Blatta americana</name>
    <dbReference type="NCBI Taxonomy" id="6978"/>
    <lineage>
        <taxon>Eukaryota</taxon>
        <taxon>Metazoa</taxon>
        <taxon>Ecdysozoa</taxon>
        <taxon>Arthropoda</taxon>
        <taxon>Hexapoda</taxon>
        <taxon>Insecta</taxon>
        <taxon>Pterygota</taxon>
        <taxon>Neoptera</taxon>
        <taxon>Polyneoptera</taxon>
        <taxon>Dictyoptera</taxon>
        <taxon>Blattodea</taxon>
        <taxon>Blattoidea</taxon>
        <taxon>Blattidae</taxon>
        <taxon>Blattinae</taxon>
        <taxon>Periplaneta</taxon>
    </lineage>
</organism>
<protein>
    <submittedName>
        <fullName evidence="1">Uncharacterized protein</fullName>
    </submittedName>
</protein>
<evidence type="ECO:0000313" key="1">
    <source>
        <dbReference type="EMBL" id="KAJ4427146.1"/>
    </source>
</evidence>
<accession>A0ABQ8S059</accession>
<sequence length="79" mass="9158">MYTQRTKRSQPSGIFLQQVTARAPATRCRWNNKEACCTLSLRGTQITNPKELYEWAKINIPGVDISFMGKNNMKMRLTY</sequence>